<evidence type="ECO:0000256" key="4">
    <source>
        <dbReference type="ARBA" id="ARBA00023136"/>
    </source>
</evidence>
<feature type="domain" description="ABC transmembrane type-1" evidence="6">
    <location>
        <begin position="21"/>
        <end position="298"/>
    </location>
</feature>
<dbReference type="Pfam" id="PF00005">
    <property type="entry name" value="ABC_tran"/>
    <property type="match status" value="1"/>
</dbReference>
<dbReference type="InterPro" id="IPR039421">
    <property type="entry name" value="Type_1_exporter"/>
</dbReference>
<dbReference type="Pfam" id="PF00664">
    <property type="entry name" value="ABC_membrane"/>
    <property type="match status" value="1"/>
</dbReference>
<dbReference type="InterPro" id="IPR027417">
    <property type="entry name" value="P-loop_NTPase"/>
</dbReference>
<dbReference type="GO" id="GO:0016020">
    <property type="term" value="C:membrane"/>
    <property type="evidence" value="ECO:0007669"/>
    <property type="project" value="UniProtKB-SubCell"/>
</dbReference>
<dbReference type="InterPro" id="IPR036640">
    <property type="entry name" value="ABC1_TM_sf"/>
</dbReference>
<proteinExistence type="predicted"/>
<protein>
    <recommendedName>
        <fullName evidence="6">ABC transmembrane type-1 domain-containing protein</fullName>
    </recommendedName>
</protein>
<keyword evidence="4 5" id="KW-0472">Membrane</keyword>
<dbReference type="Gene3D" id="3.40.50.300">
    <property type="entry name" value="P-loop containing nucleotide triphosphate hydrolases"/>
    <property type="match status" value="1"/>
</dbReference>
<dbReference type="InterPro" id="IPR011527">
    <property type="entry name" value="ABC1_TM_dom"/>
</dbReference>
<dbReference type="InterPro" id="IPR003439">
    <property type="entry name" value="ABC_transporter-like_ATP-bd"/>
</dbReference>
<evidence type="ECO:0000256" key="2">
    <source>
        <dbReference type="ARBA" id="ARBA00022692"/>
    </source>
</evidence>
<evidence type="ECO:0000256" key="5">
    <source>
        <dbReference type="SAM" id="Phobius"/>
    </source>
</evidence>
<dbReference type="CDD" id="cd18542">
    <property type="entry name" value="ABC_6TM_YknU_like"/>
    <property type="match status" value="1"/>
</dbReference>
<comment type="subcellular location">
    <subcellularLocation>
        <location evidence="1">Membrane</location>
        <topology evidence="1">Multi-pass membrane protein</topology>
    </subcellularLocation>
</comment>
<evidence type="ECO:0000256" key="3">
    <source>
        <dbReference type="ARBA" id="ARBA00022989"/>
    </source>
</evidence>
<name>A0A0F9IQL7_9ZZZZ</name>
<keyword evidence="3 5" id="KW-1133">Transmembrane helix</keyword>
<gene>
    <name evidence="7" type="ORF">LCGC14_1550050</name>
</gene>
<feature type="transmembrane region" description="Helical" evidence="5">
    <location>
        <begin position="238"/>
        <end position="257"/>
    </location>
</feature>
<feature type="transmembrane region" description="Helical" evidence="5">
    <location>
        <begin position="277"/>
        <end position="297"/>
    </location>
</feature>
<feature type="transmembrane region" description="Helical" evidence="5">
    <location>
        <begin position="153"/>
        <end position="174"/>
    </location>
</feature>
<dbReference type="GO" id="GO:0016887">
    <property type="term" value="F:ATP hydrolysis activity"/>
    <property type="evidence" value="ECO:0007669"/>
    <property type="project" value="InterPro"/>
</dbReference>
<keyword evidence="2 5" id="KW-0812">Transmembrane</keyword>
<evidence type="ECO:0000313" key="7">
    <source>
        <dbReference type="EMBL" id="KKM57994.1"/>
    </source>
</evidence>
<feature type="transmembrane region" description="Helical" evidence="5">
    <location>
        <begin position="125"/>
        <end position="147"/>
    </location>
</feature>
<dbReference type="GO" id="GO:0005524">
    <property type="term" value="F:ATP binding"/>
    <property type="evidence" value="ECO:0007669"/>
    <property type="project" value="InterPro"/>
</dbReference>
<feature type="transmembrane region" description="Helical" evidence="5">
    <location>
        <begin position="21"/>
        <end position="46"/>
    </location>
</feature>
<evidence type="ECO:0000256" key="1">
    <source>
        <dbReference type="ARBA" id="ARBA00004141"/>
    </source>
</evidence>
<dbReference type="GO" id="GO:0015421">
    <property type="term" value="F:ABC-type oligopeptide transporter activity"/>
    <property type="evidence" value="ECO:0007669"/>
    <property type="project" value="TreeGrafter"/>
</dbReference>
<dbReference type="PROSITE" id="PS50929">
    <property type="entry name" value="ABC_TM1F"/>
    <property type="match status" value="1"/>
</dbReference>
<dbReference type="AlphaFoldDB" id="A0A0F9IQL7"/>
<comment type="caution">
    <text evidence="7">The sequence shown here is derived from an EMBL/GenBank/DDBJ whole genome shotgun (WGS) entry which is preliminary data.</text>
</comment>
<sequence>MIFKYWLKSKKEFWTSAGYQILATIFVLFTPIFIGRIVGGLLAPISLTRFSLWFYFILVLLFAFLSFFANRAGRLQGAVVASAAAYHLRADINNAIYRQSFSYFDKTETGQLIARATSDVEETQMIFGMGFALGLQGTIQLIGVIFASVFLNFQLALVFIIVIPISLLSSLILAKKMRPIYYEARESFGELTNTIRENIIGAQVVRMFSNQNKERRKFATNNKRFFKASVRTARLHSLYMPLNYVIIGFTMVFLLYLGGNMVIQGQIQLGTLVSFQGYLGIMLFPLVMIGQILLMYVQADAALTRIREVLESTPDVKDLPDAISIESMKGDVKFENVTFGYTSEHRVLKDISFEIPAGKKLAIIGTTGSGKSTIINL</sequence>
<evidence type="ECO:0000259" key="6">
    <source>
        <dbReference type="PROSITE" id="PS50929"/>
    </source>
</evidence>
<dbReference type="PANTHER" id="PTHR43394">
    <property type="entry name" value="ATP-DEPENDENT PERMEASE MDL1, MITOCHONDRIAL"/>
    <property type="match status" value="1"/>
</dbReference>
<feature type="transmembrane region" description="Helical" evidence="5">
    <location>
        <begin position="52"/>
        <end position="69"/>
    </location>
</feature>
<dbReference type="SUPFAM" id="SSF90123">
    <property type="entry name" value="ABC transporter transmembrane region"/>
    <property type="match status" value="1"/>
</dbReference>
<reference evidence="7" key="1">
    <citation type="journal article" date="2015" name="Nature">
        <title>Complex archaea that bridge the gap between prokaryotes and eukaryotes.</title>
        <authorList>
            <person name="Spang A."/>
            <person name="Saw J.H."/>
            <person name="Jorgensen S.L."/>
            <person name="Zaremba-Niedzwiedzka K."/>
            <person name="Martijn J."/>
            <person name="Lind A.E."/>
            <person name="van Eijk R."/>
            <person name="Schleper C."/>
            <person name="Guy L."/>
            <person name="Ettema T.J."/>
        </authorList>
    </citation>
    <scope>NUCLEOTIDE SEQUENCE</scope>
</reference>
<dbReference type="SUPFAM" id="SSF52540">
    <property type="entry name" value="P-loop containing nucleoside triphosphate hydrolases"/>
    <property type="match status" value="1"/>
</dbReference>
<organism evidence="7">
    <name type="scientific">marine sediment metagenome</name>
    <dbReference type="NCBI Taxonomy" id="412755"/>
    <lineage>
        <taxon>unclassified sequences</taxon>
        <taxon>metagenomes</taxon>
        <taxon>ecological metagenomes</taxon>
    </lineage>
</organism>
<dbReference type="PANTHER" id="PTHR43394:SF1">
    <property type="entry name" value="ATP-BINDING CASSETTE SUB-FAMILY B MEMBER 10, MITOCHONDRIAL"/>
    <property type="match status" value="1"/>
</dbReference>
<feature type="non-terminal residue" evidence="7">
    <location>
        <position position="377"/>
    </location>
</feature>
<dbReference type="Gene3D" id="1.20.1560.10">
    <property type="entry name" value="ABC transporter type 1, transmembrane domain"/>
    <property type="match status" value="1"/>
</dbReference>
<accession>A0A0F9IQL7</accession>
<dbReference type="EMBL" id="LAZR01011836">
    <property type="protein sequence ID" value="KKM57994.1"/>
    <property type="molecule type" value="Genomic_DNA"/>
</dbReference>